<feature type="region of interest" description="Disordered" evidence="1">
    <location>
        <begin position="69"/>
        <end position="93"/>
    </location>
</feature>
<reference evidence="3 4" key="1">
    <citation type="journal article" date="2021" name="Commun. Biol.">
        <title>The genome of Shorea leprosula (Dipterocarpaceae) highlights the ecological relevance of drought in aseasonal tropical rainforests.</title>
        <authorList>
            <person name="Ng K.K.S."/>
            <person name="Kobayashi M.J."/>
            <person name="Fawcett J.A."/>
            <person name="Hatakeyama M."/>
            <person name="Paape T."/>
            <person name="Ng C.H."/>
            <person name="Ang C.C."/>
            <person name="Tnah L.H."/>
            <person name="Lee C.T."/>
            <person name="Nishiyama T."/>
            <person name="Sese J."/>
            <person name="O'Brien M.J."/>
            <person name="Copetti D."/>
            <person name="Mohd Noor M.I."/>
            <person name="Ong R.C."/>
            <person name="Putra M."/>
            <person name="Sireger I.Z."/>
            <person name="Indrioko S."/>
            <person name="Kosugi Y."/>
            <person name="Izuno A."/>
            <person name="Isagi Y."/>
            <person name="Lee S.L."/>
            <person name="Shimizu K.K."/>
        </authorList>
    </citation>
    <scope>NUCLEOTIDE SEQUENCE [LARGE SCALE GENOMIC DNA]</scope>
    <source>
        <strain evidence="3">214</strain>
    </source>
</reference>
<dbReference type="EMBL" id="BPVZ01000086">
    <property type="protein sequence ID" value="GKV30192.1"/>
    <property type="molecule type" value="Genomic_DNA"/>
</dbReference>
<feature type="signal peptide" evidence="2">
    <location>
        <begin position="1"/>
        <end position="23"/>
    </location>
</feature>
<organism evidence="3 4">
    <name type="scientific">Rubroshorea leprosula</name>
    <dbReference type="NCBI Taxonomy" id="152421"/>
    <lineage>
        <taxon>Eukaryota</taxon>
        <taxon>Viridiplantae</taxon>
        <taxon>Streptophyta</taxon>
        <taxon>Embryophyta</taxon>
        <taxon>Tracheophyta</taxon>
        <taxon>Spermatophyta</taxon>
        <taxon>Magnoliopsida</taxon>
        <taxon>eudicotyledons</taxon>
        <taxon>Gunneridae</taxon>
        <taxon>Pentapetalae</taxon>
        <taxon>rosids</taxon>
        <taxon>malvids</taxon>
        <taxon>Malvales</taxon>
        <taxon>Dipterocarpaceae</taxon>
        <taxon>Rubroshorea</taxon>
    </lineage>
</organism>
<gene>
    <name evidence="3" type="ORF">SLEP1_g39036</name>
</gene>
<feature type="chain" id="PRO_5043551519" description="Secreted protein" evidence="2">
    <location>
        <begin position="24"/>
        <end position="93"/>
    </location>
</feature>
<sequence>MLLQSILHQGEVMWCFLILLVQALQLIGYVEVCMVPPSPGVELASKLLIKVLLLLQSRVELGATSSLKSSVQPIPPAATKHRQSRMLQNLKIH</sequence>
<accession>A0AAV5L014</accession>
<evidence type="ECO:0000256" key="2">
    <source>
        <dbReference type="SAM" id="SignalP"/>
    </source>
</evidence>
<evidence type="ECO:0000313" key="4">
    <source>
        <dbReference type="Proteomes" id="UP001054252"/>
    </source>
</evidence>
<protein>
    <recommendedName>
        <fullName evidence="5">Secreted protein</fullName>
    </recommendedName>
</protein>
<comment type="caution">
    <text evidence="3">The sequence shown here is derived from an EMBL/GenBank/DDBJ whole genome shotgun (WGS) entry which is preliminary data.</text>
</comment>
<evidence type="ECO:0008006" key="5">
    <source>
        <dbReference type="Google" id="ProtNLM"/>
    </source>
</evidence>
<dbReference type="Proteomes" id="UP001054252">
    <property type="component" value="Unassembled WGS sequence"/>
</dbReference>
<keyword evidence="2" id="KW-0732">Signal</keyword>
<keyword evidence="4" id="KW-1185">Reference proteome</keyword>
<name>A0AAV5L014_9ROSI</name>
<evidence type="ECO:0000313" key="3">
    <source>
        <dbReference type="EMBL" id="GKV30192.1"/>
    </source>
</evidence>
<dbReference type="AlphaFoldDB" id="A0AAV5L014"/>
<evidence type="ECO:0000256" key="1">
    <source>
        <dbReference type="SAM" id="MobiDB-lite"/>
    </source>
</evidence>
<proteinExistence type="predicted"/>